<dbReference type="GO" id="GO:0012505">
    <property type="term" value="C:endomembrane system"/>
    <property type="evidence" value="ECO:0007669"/>
    <property type="project" value="UniProtKB-SubCell"/>
</dbReference>
<keyword evidence="2 5" id="KW-0812">Transmembrane</keyword>
<evidence type="ECO:0000256" key="1">
    <source>
        <dbReference type="ARBA" id="ARBA00004127"/>
    </source>
</evidence>
<evidence type="ECO:0000256" key="5">
    <source>
        <dbReference type="SAM" id="Phobius"/>
    </source>
</evidence>
<dbReference type="PANTHER" id="PTHR12479">
    <property type="entry name" value="LYSOSOMAL-ASSOCIATED TRANSMEMBRANE PROTEIN"/>
    <property type="match status" value="1"/>
</dbReference>
<dbReference type="WBParaSite" id="PSAMB.scaffold627size45268.g7537.t1">
    <property type="protein sequence ID" value="PSAMB.scaffold627size45268.g7537.t1"/>
    <property type="gene ID" value="PSAMB.scaffold627size45268.g7537"/>
</dbReference>
<evidence type="ECO:0000313" key="7">
    <source>
        <dbReference type="Proteomes" id="UP000887566"/>
    </source>
</evidence>
<evidence type="ECO:0000256" key="3">
    <source>
        <dbReference type="ARBA" id="ARBA00022989"/>
    </source>
</evidence>
<evidence type="ECO:0000259" key="6">
    <source>
        <dbReference type="Pfam" id="PF22954"/>
    </source>
</evidence>
<evidence type="ECO:0000313" key="8">
    <source>
        <dbReference type="WBParaSite" id="PSAMB.scaffold627size45268.g7537.t1"/>
    </source>
</evidence>
<evidence type="ECO:0000256" key="2">
    <source>
        <dbReference type="ARBA" id="ARBA00022692"/>
    </source>
</evidence>
<keyword evidence="7" id="KW-1185">Reference proteome</keyword>
<feature type="domain" description="DUF7027" evidence="6">
    <location>
        <begin position="29"/>
        <end position="116"/>
    </location>
</feature>
<organism evidence="7 8">
    <name type="scientific">Plectus sambesii</name>
    <dbReference type="NCBI Taxonomy" id="2011161"/>
    <lineage>
        <taxon>Eukaryota</taxon>
        <taxon>Metazoa</taxon>
        <taxon>Ecdysozoa</taxon>
        <taxon>Nematoda</taxon>
        <taxon>Chromadorea</taxon>
        <taxon>Plectida</taxon>
        <taxon>Plectina</taxon>
        <taxon>Plectoidea</taxon>
        <taxon>Plectidae</taxon>
        <taxon>Plectus</taxon>
    </lineage>
</organism>
<keyword evidence="4 5" id="KW-0472">Membrane</keyword>
<feature type="transmembrane region" description="Helical" evidence="5">
    <location>
        <begin position="25"/>
        <end position="45"/>
    </location>
</feature>
<feature type="transmembrane region" description="Helical" evidence="5">
    <location>
        <begin position="141"/>
        <end position="164"/>
    </location>
</feature>
<keyword evidence="3 5" id="KW-1133">Transmembrane helix</keyword>
<accession>A0A914X479</accession>
<proteinExistence type="predicted"/>
<feature type="transmembrane region" description="Helical" evidence="5">
    <location>
        <begin position="94"/>
        <end position="121"/>
    </location>
</feature>
<comment type="subcellular location">
    <subcellularLocation>
        <location evidence="1">Endomembrane system</location>
        <topology evidence="1">Multi-pass membrane protein</topology>
    </subcellularLocation>
</comment>
<feature type="transmembrane region" description="Helical" evidence="5">
    <location>
        <begin position="65"/>
        <end position="82"/>
    </location>
</feature>
<sequence>MHTSQRQCFDAHDPRFKCCCGSIHVKTGALVVAILAAITLGLNLIRNITYYSNSDSGSSGFGSSIAGVVIGGVVCALLFYGIRVERAAFLLPYLILQGIGIVVLTIGAIICFIGAVSNAQFARDFADEWVYSSSDMSERTIAIVAFISLLITVIIQVWFFWVVYKCYVFFRLQCAYIHSQSHTVCYSPQAPPGCTTVYVNTAPAPGYNTMQANTAPYPGYAPQQQYQTAYMSQPPPNYAPQELEIGYQK</sequence>
<protein>
    <recommendedName>
        <fullName evidence="6">DUF7027 domain-containing protein</fullName>
    </recommendedName>
</protein>
<reference evidence="8" key="1">
    <citation type="submission" date="2022-11" db="UniProtKB">
        <authorList>
            <consortium name="WormBaseParasite"/>
        </authorList>
    </citation>
    <scope>IDENTIFICATION</scope>
</reference>
<dbReference type="Pfam" id="PF22954">
    <property type="entry name" value="DUF7027"/>
    <property type="match status" value="1"/>
</dbReference>
<dbReference type="AlphaFoldDB" id="A0A914X479"/>
<evidence type="ECO:0000256" key="4">
    <source>
        <dbReference type="ARBA" id="ARBA00023136"/>
    </source>
</evidence>
<dbReference type="InterPro" id="IPR051115">
    <property type="entry name" value="LAPTM_transporter"/>
</dbReference>
<dbReference type="GO" id="GO:0005765">
    <property type="term" value="C:lysosomal membrane"/>
    <property type="evidence" value="ECO:0007669"/>
    <property type="project" value="TreeGrafter"/>
</dbReference>
<dbReference type="PANTHER" id="PTHR12479:SF10">
    <property type="entry name" value="LYSOSOMAL-ASSOCIATED TRANSMEMBRANE PROTEIN"/>
    <property type="match status" value="1"/>
</dbReference>
<dbReference type="InterPro" id="IPR054291">
    <property type="entry name" value="DUF7027"/>
</dbReference>
<dbReference type="Proteomes" id="UP000887566">
    <property type="component" value="Unplaced"/>
</dbReference>
<name>A0A914X479_9BILA</name>